<evidence type="ECO:0000256" key="1">
    <source>
        <dbReference type="SAM" id="MobiDB-lite"/>
    </source>
</evidence>
<protein>
    <submittedName>
        <fullName evidence="2">Uncharacterized protein</fullName>
    </submittedName>
</protein>
<dbReference type="AlphaFoldDB" id="A0A1I2HFA2"/>
<feature type="region of interest" description="Disordered" evidence="1">
    <location>
        <begin position="1"/>
        <end position="44"/>
    </location>
</feature>
<evidence type="ECO:0000313" key="3">
    <source>
        <dbReference type="Proteomes" id="UP000181942"/>
    </source>
</evidence>
<proteinExistence type="predicted"/>
<reference evidence="2 3" key="1">
    <citation type="submission" date="2016-10" db="EMBL/GenBank/DDBJ databases">
        <authorList>
            <person name="de Groot N.N."/>
        </authorList>
    </citation>
    <scope>NUCLEOTIDE SEQUENCE [LARGE SCALE GENOMIC DNA]</scope>
    <source>
        <strain evidence="2 3">OK461</strain>
    </source>
</reference>
<evidence type="ECO:0000313" key="2">
    <source>
        <dbReference type="EMBL" id="SFF28063.1"/>
    </source>
</evidence>
<name>A0A1I2HFA2_9ACTN</name>
<dbReference type="EMBL" id="FONR01000005">
    <property type="protein sequence ID" value="SFF28063.1"/>
    <property type="molecule type" value="Genomic_DNA"/>
</dbReference>
<feature type="compositionally biased region" description="Basic and acidic residues" evidence="1">
    <location>
        <begin position="9"/>
        <end position="20"/>
    </location>
</feature>
<organism evidence="2 3">
    <name type="scientific">Streptomyces mirabilis</name>
    <dbReference type="NCBI Taxonomy" id="68239"/>
    <lineage>
        <taxon>Bacteria</taxon>
        <taxon>Bacillati</taxon>
        <taxon>Actinomycetota</taxon>
        <taxon>Actinomycetes</taxon>
        <taxon>Kitasatosporales</taxon>
        <taxon>Streptomycetaceae</taxon>
        <taxon>Streptomyces</taxon>
    </lineage>
</organism>
<sequence length="44" mass="4662">MLLSARATSRAERAWLREVLGEDAPEAGAARTENAPPTLEEPAG</sequence>
<dbReference type="Proteomes" id="UP000181942">
    <property type="component" value="Unassembled WGS sequence"/>
</dbReference>
<gene>
    <name evidence="2" type="ORF">SAMN02787118_10594</name>
</gene>
<accession>A0A1I2HFA2</accession>